<evidence type="ECO:0000313" key="5">
    <source>
        <dbReference type="EMBL" id="CAJ0959485.1"/>
    </source>
</evidence>
<feature type="domain" description="VWFD" evidence="4">
    <location>
        <begin position="209"/>
        <end position="386"/>
    </location>
</feature>
<comment type="caution">
    <text evidence="5">The sequence shown here is derived from an EMBL/GenBank/DDBJ whole genome shotgun (WGS) entry which is preliminary data.</text>
</comment>
<proteinExistence type="predicted"/>
<dbReference type="SMART" id="SM00216">
    <property type="entry name" value="VWD"/>
    <property type="match status" value="3"/>
</dbReference>
<feature type="domain" description="VWFD" evidence="4">
    <location>
        <begin position="595"/>
        <end position="781"/>
    </location>
</feature>
<evidence type="ECO:0000259" key="3">
    <source>
        <dbReference type="PROSITE" id="PS50060"/>
    </source>
</evidence>
<dbReference type="SUPFAM" id="SSF57567">
    <property type="entry name" value="Serine protease inhibitors"/>
    <property type="match status" value="2"/>
</dbReference>
<dbReference type="CDD" id="cd19941">
    <property type="entry name" value="TIL"/>
    <property type="match status" value="2"/>
</dbReference>
<dbReference type="InterPro" id="IPR002919">
    <property type="entry name" value="TIL_dom"/>
</dbReference>
<evidence type="ECO:0000256" key="1">
    <source>
        <dbReference type="ARBA" id="ARBA00023157"/>
    </source>
</evidence>
<evidence type="ECO:0000256" key="2">
    <source>
        <dbReference type="ARBA" id="ARBA00023180"/>
    </source>
</evidence>
<evidence type="ECO:0000313" key="6">
    <source>
        <dbReference type="Proteomes" id="UP001176940"/>
    </source>
</evidence>
<dbReference type="PANTHER" id="PTHR11339">
    <property type="entry name" value="EXTRACELLULAR MATRIX GLYCOPROTEIN RELATED"/>
    <property type="match status" value="1"/>
</dbReference>
<dbReference type="PROSITE" id="PS50060">
    <property type="entry name" value="MAM_2"/>
    <property type="match status" value="1"/>
</dbReference>
<reference evidence="5" key="1">
    <citation type="submission" date="2023-07" db="EMBL/GenBank/DDBJ databases">
        <authorList>
            <person name="Stuckert A."/>
        </authorList>
    </citation>
    <scope>NUCLEOTIDE SEQUENCE</scope>
</reference>
<dbReference type="PANTHER" id="PTHR11339:SF374">
    <property type="entry name" value="ZONADHESIN"/>
    <property type="match status" value="1"/>
</dbReference>
<organism evidence="5 6">
    <name type="scientific">Ranitomeya imitator</name>
    <name type="common">mimic poison frog</name>
    <dbReference type="NCBI Taxonomy" id="111125"/>
    <lineage>
        <taxon>Eukaryota</taxon>
        <taxon>Metazoa</taxon>
        <taxon>Chordata</taxon>
        <taxon>Craniata</taxon>
        <taxon>Vertebrata</taxon>
        <taxon>Euteleostomi</taxon>
        <taxon>Amphibia</taxon>
        <taxon>Batrachia</taxon>
        <taxon>Anura</taxon>
        <taxon>Neobatrachia</taxon>
        <taxon>Hyloidea</taxon>
        <taxon>Dendrobatidae</taxon>
        <taxon>Dendrobatinae</taxon>
        <taxon>Ranitomeya</taxon>
    </lineage>
</organism>
<protein>
    <recommendedName>
        <fullName evidence="7">Zonadhesin</fullName>
    </recommendedName>
</protein>
<dbReference type="Pfam" id="PF00629">
    <property type="entry name" value="MAM"/>
    <property type="match status" value="1"/>
</dbReference>
<keyword evidence="1" id="KW-1015">Disulfide bond</keyword>
<dbReference type="Gene3D" id="2.10.25.10">
    <property type="entry name" value="Laminin"/>
    <property type="match status" value="2"/>
</dbReference>
<dbReference type="InterPro" id="IPR036084">
    <property type="entry name" value="Ser_inhib-like_sf"/>
</dbReference>
<dbReference type="Pfam" id="PF00094">
    <property type="entry name" value="VWD"/>
    <property type="match status" value="3"/>
</dbReference>
<dbReference type="Pfam" id="PF01826">
    <property type="entry name" value="TIL"/>
    <property type="match status" value="2"/>
</dbReference>
<dbReference type="EMBL" id="CAUEEQ010047777">
    <property type="protein sequence ID" value="CAJ0959485.1"/>
    <property type="molecule type" value="Genomic_DNA"/>
</dbReference>
<dbReference type="InterPro" id="IPR050780">
    <property type="entry name" value="Mucin_vWF_Thrombospondin_sf"/>
</dbReference>
<evidence type="ECO:0008006" key="7">
    <source>
        <dbReference type="Google" id="ProtNLM"/>
    </source>
</evidence>
<dbReference type="InterPro" id="IPR013320">
    <property type="entry name" value="ConA-like_dom_sf"/>
</dbReference>
<dbReference type="CDD" id="cd06263">
    <property type="entry name" value="MAM"/>
    <property type="match status" value="1"/>
</dbReference>
<dbReference type="InterPro" id="IPR001846">
    <property type="entry name" value="VWF_type-D"/>
</dbReference>
<evidence type="ECO:0000259" key="4">
    <source>
        <dbReference type="PROSITE" id="PS51233"/>
    </source>
</evidence>
<keyword evidence="2" id="KW-0325">Glycoprotein</keyword>
<dbReference type="Pfam" id="PF08742">
    <property type="entry name" value="C8"/>
    <property type="match status" value="3"/>
</dbReference>
<dbReference type="PROSITE" id="PS00740">
    <property type="entry name" value="MAM_1"/>
    <property type="match status" value="1"/>
</dbReference>
<dbReference type="Proteomes" id="UP001176940">
    <property type="component" value="Unassembled WGS sequence"/>
</dbReference>
<keyword evidence="6" id="KW-1185">Reference proteome</keyword>
<accession>A0ABN9M8N3</accession>
<dbReference type="Gene3D" id="2.60.120.200">
    <property type="match status" value="1"/>
</dbReference>
<dbReference type="InterPro" id="IPR000998">
    <property type="entry name" value="MAM_dom"/>
</dbReference>
<dbReference type="SUPFAM" id="SSF49899">
    <property type="entry name" value="Concanavalin A-like lectins/glucanases"/>
    <property type="match status" value="1"/>
</dbReference>
<sequence>MEEETGCGWLYNIIYCNFNDNTKPFCDWTQRYGNTDEGDWIRAKFCTPTAGTGPDGDYPDGFGYYLYLEASNLTPNDRIILDSRPLVIHETICIDFWYHMDGPESENQLSVIITGDHGMWLSNIWQRIGHQGPDWLYGSVTFTPATTDIQVSFMAVRGLTDVGDIAIDNVRVKRGSCEKPTEAPRSTITIKPSSPITAKPTSAPEISGGTCSGYGDPHYFTYDNHPHRFMGNCTYTLTKLCDADAGLQTFNVEVEHEYRGSNTRVSYVKEVTVYVHSYKISLGKQKLVKVNGVVQQLPLSLFPDVFIGFTGQYAAITAAFGLRVKYDGNHRVEVTVSEAYQNKVCGICANYNLNKKDDDLNPDGGKEADSVSYGNSWQVGSDTSCSPASAVSPLCSKEEIDIIQSYESCAKMLPFDGVFQYCHTTVDPREYFANCFYDMCELHLDPDLLCNHLQAYTDACHAAGATVLPWRNSTFCPLDCPLHSHYEQCGTACPATCANPASPSSCSLPCIEGCICDAGYVLYENKCVPRDQCGCWDNGKHYPVGSEFWTDDSCSTKCFCPSAGSSLVCNSASCPPELFCGVEHGVPGCYPMVFGECTIYGDPHYNTFDKEVHHFMGTCTYTLSKLCNNTGDLPYFNVEAKNEYRGGTTVSWIKSVTVEAFDYKITMMKDEPSRVLVNGVWTNLPVSLLKENTDILNYVHVSRSGRYMVAETSFYLKVSYDNDHTVSVVLLNNYYNLTCGMCGNFNGIRHDDFLMPNGQLAQNSNQLGDSWKVEDDDPLCNTVTPTPPPPCPPENEALYESDAYCGLIKNKDGPFQACISAINPDRFFDSCVYDLCELGDETLCKSIEAYADACLRAGAVVVWRNSSFCPIPCPANSHYNACADACPDTCLNQNSRNCSKPCTDGCECDHGYVLSGTACVPVSECGCHYEGKYYETFTLMSVEADYSFIQTNKLYCILQKNEMFWAGECDKYCHCVGNNHMNCVEQFCGPNEICKVEDGVKTCVAADMATCHIYGDPHYITFDGKLYHFQGSCNYTVTETCGNSSSVDFSVTTRNEHRGVPTWTAINSVAVRFKNLHIILGKHRVVEINGVIITLPVSPIPGVSIRLSGSFVLLQAYFGLEVKFNGDHELFVKVTEAFKEQLCGLCGTYNGNQLDDFLTPGGLIASNSNDFGSSWRVPDNGWICEDDVVEPPICDPALEIEYEDECKVILSGSGPFNTCHHIIQPQLYFENCVYDLCANDGSKDQFCNALEAYAAACESAGVTLGDWREDTICSKQSSHFIPHITFYESISR</sequence>
<dbReference type="SMART" id="SM00137">
    <property type="entry name" value="MAM"/>
    <property type="match status" value="1"/>
</dbReference>
<dbReference type="PROSITE" id="PS51233">
    <property type="entry name" value="VWFD"/>
    <property type="match status" value="3"/>
</dbReference>
<feature type="domain" description="VWFD" evidence="4">
    <location>
        <begin position="1009"/>
        <end position="1185"/>
    </location>
</feature>
<gene>
    <name evidence="5" type="ORF">RIMI_LOCUS16824419</name>
</gene>
<name>A0ABN9M8N3_9NEOB</name>
<dbReference type="SMART" id="SM00832">
    <property type="entry name" value="C8"/>
    <property type="match status" value="3"/>
</dbReference>
<feature type="domain" description="MAM" evidence="3">
    <location>
        <begin position="14"/>
        <end position="179"/>
    </location>
</feature>
<dbReference type="InterPro" id="IPR014853">
    <property type="entry name" value="VWF/SSPO/ZAN-like_Cys-rich_dom"/>
</dbReference>